<organism evidence="12 13">
    <name type="scientific">Methanobacterium lacus (strain AL-21)</name>
    <dbReference type="NCBI Taxonomy" id="877455"/>
    <lineage>
        <taxon>Archaea</taxon>
        <taxon>Methanobacteriati</taxon>
        <taxon>Methanobacteriota</taxon>
        <taxon>Methanomada group</taxon>
        <taxon>Methanobacteria</taxon>
        <taxon>Methanobacteriales</taxon>
        <taxon>Methanobacteriaceae</taxon>
        <taxon>Methanobacterium</taxon>
    </lineage>
</organism>
<evidence type="ECO:0000256" key="5">
    <source>
        <dbReference type="ARBA" id="ARBA00022692"/>
    </source>
</evidence>
<evidence type="ECO:0000256" key="6">
    <source>
        <dbReference type="ARBA" id="ARBA00022989"/>
    </source>
</evidence>
<evidence type="ECO:0000256" key="1">
    <source>
        <dbReference type="ARBA" id="ARBA00004141"/>
    </source>
</evidence>
<dbReference type="OrthoDB" id="221913at2157"/>
<dbReference type="InterPro" id="IPR000462">
    <property type="entry name" value="CDP-OH_P_trans"/>
</dbReference>
<keyword evidence="3" id="KW-0444">Lipid biosynthesis</keyword>
<keyword evidence="13" id="KW-1185">Reference proteome</keyword>
<dbReference type="NCBIfam" id="TIGR00473">
    <property type="entry name" value="pssA"/>
    <property type="match status" value="1"/>
</dbReference>
<dbReference type="EMBL" id="CP002551">
    <property type="protein sequence ID" value="ADZ10640.1"/>
    <property type="molecule type" value="Genomic_DNA"/>
</dbReference>
<feature type="transmembrane region" description="Helical" evidence="11">
    <location>
        <begin position="210"/>
        <end position="229"/>
    </location>
</feature>
<evidence type="ECO:0000256" key="10">
    <source>
        <dbReference type="ARBA" id="ARBA00023264"/>
    </source>
</evidence>
<evidence type="ECO:0000256" key="9">
    <source>
        <dbReference type="ARBA" id="ARBA00023209"/>
    </source>
</evidence>
<dbReference type="Pfam" id="PF01066">
    <property type="entry name" value="CDP-OH_P_transf"/>
    <property type="match status" value="1"/>
</dbReference>
<dbReference type="AlphaFoldDB" id="F0T6K6"/>
<evidence type="ECO:0000313" key="12">
    <source>
        <dbReference type="EMBL" id="ADZ10640.1"/>
    </source>
</evidence>
<evidence type="ECO:0000256" key="7">
    <source>
        <dbReference type="ARBA" id="ARBA00023098"/>
    </source>
</evidence>
<keyword evidence="9" id="KW-0594">Phospholipid biosynthesis</keyword>
<proteinExistence type="inferred from homology"/>
<dbReference type="Gene3D" id="1.20.120.1760">
    <property type="match status" value="1"/>
</dbReference>
<protein>
    <submittedName>
        <fullName evidence="12">CDP-diacylglycerol/serine O-phosphatidyltransferase</fullName>
    </submittedName>
</protein>
<comment type="subcellular location">
    <subcellularLocation>
        <location evidence="1">Membrane</location>
        <topology evidence="1">Multi-pass membrane protein</topology>
    </subcellularLocation>
</comment>
<sequence length="239" mass="26166">MNIKNFMSYADLVSLANASFGFLSIVMAFKGYLDLAAQFMLIAVIFDSLDGWVARRTKRVDQYGFGENIDSLSDVISFGVAPGMLLITATSTFGIPYLNIGVALLILLCGVLRLARFNVIVNSGEVKDEKFVGLPIPTTALILGSFYLSGFFQADLAMLIMVVISLMMVSTVEYPKFRSSSVVVIGSLLIFLTLLPQNFSSIIANIPAKLLFIVSLIYLITVPFMGLYSKLRRSGPNVR</sequence>
<evidence type="ECO:0000256" key="3">
    <source>
        <dbReference type="ARBA" id="ARBA00022516"/>
    </source>
</evidence>
<dbReference type="InterPro" id="IPR004533">
    <property type="entry name" value="CDP-diaglyc--ser_O-PTrfase"/>
</dbReference>
<dbReference type="NCBIfam" id="NF038087">
    <property type="entry name" value="arch_ser_synth"/>
    <property type="match status" value="1"/>
</dbReference>
<dbReference type="RefSeq" id="WP_013645991.1">
    <property type="nucleotide sequence ID" value="NC_015216.1"/>
</dbReference>
<comment type="similarity">
    <text evidence="2">Belongs to the CDP-alcohol phosphatidyltransferase class-I family.</text>
</comment>
<evidence type="ECO:0000256" key="2">
    <source>
        <dbReference type="ARBA" id="ARBA00010441"/>
    </source>
</evidence>
<feature type="transmembrane region" description="Helical" evidence="11">
    <location>
        <begin position="100"/>
        <end position="119"/>
    </location>
</feature>
<dbReference type="GeneID" id="10278899"/>
<dbReference type="InterPro" id="IPR043130">
    <property type="entry name" value="CDP-OH_PTrfase_TM_dom"/>
</dbReference>
<reference evidence="13" key="1">
    <citation type="submission" date="2011-02" db="EMBL/GenBank/DDBJ databases">
        <title>Complete sequence of Methanobacterium sp. AL-21.</title>
        <authorList>
            <consortium name="US DOE Joint Genome Institute"/>
            <person name="Lucas S."/>
            <person name="Copeland A."/>
            <person name="Lapidus A."/>
            <person name="Cheng J.-F."/>
            <person name="Goodwin L."/>
            <person name="Pitluck S."/>
            <person name="Chertkov O."/>
            <person name="Detter J.C."/>
            <person name="Han C."/>
            <person name="Tapia R."/>
            <person name="Land M."/>
            <person name="Hauser L."/>
            <person name="Kyrpides N."/>
            <person name="Ivanova N."/>
            <person name="Mikhailova N."/>
            <person name="Pagani I."/>
            <person name="Cadillo-Quiroz H."/>
            <person name="Imachi H."/>
            <person name="Zinder S."/>
            <person name="Liu W."/>
            <person name="Woyke T."/>
        </authorList>
    </citation>
    <scope>NUCLEOTIDE SEQUENCE [LARGE SCALE GENOMIC DNA]</scope>
    <source>
        <strain evidence="13">AL-21</strain>
    </source>
</reference>
<dbReference type="GO" id="GO:0008654">
    <property type="term" value="P:phospholipid biosynthetic process"/>
    <property type="evidence" value="ECO:0007669"/>
    <property type="project" value="UniProtKB-KW"/>
</dbReference>
<keyword evidence="6 11" id="KW-1133">Transmembrane helix</keyword>
<evidence type="ECO:0000256" key="8">
    <source>
        <dbReference type="ARBA" id="ARBA00023136"/>
    </source>
</evidence>
<feature type="transmembrane region" description="Helical" evidence="11">
    <location>
        <begin position="182"/>
        <end position="204"/>
    </location>
</feature>
<dbReference type="eggNOG" id="arCOG00671">
    <property type="taxonomic scope" value="Archaea"/>
</dbReference>
<dbReference type="HOGENOM" id="CLU_049944_3_1_2"/>
<dbReference type="STRING" id="877455.Metbo_2427"/>
<evidence type="ECO:0000256" key="4">
    <source>
        <dbReference type="ARBA" id="ARBA00022679"/>
    </source>
</evidence>
<name>F0T6K6_METLA</name>
<dbReference type="GO" id="GO:0016780">
    <property type="term" value="F:phosphotransferase activity, for other substituted phosphate groups"/>
    <property type="evidence" value="ECO:0007669"/>
    <property type="project" value="InterPro"/>
</dbReference>
<keyword evidence="4 12" id="KW-0808">Transferase</keyword>
<evidence type="ECO:0000313" key="13">
    <source>
        <dbReference type="Proteomes" id="UP000007490"/>
    </source>
</evidence>
<evidence type="ECO:0000256" key="11">
    <source>
        <dbReference type="SAM" id="Phobius"/>
    </source>
</evidence>
<dbReference type="Proteomes" id="UP000007490">
    <property type="component" value="Chromosome"/>
</dbReference>
<dbReference type="GO" id="GO:0016020">
    <property type="term" value="C:membrane"/>
    <property type="evidence" value="ECO:0007669"/>
    <property type="project" value="UniProtKB-SubCell"/>
</dbReference>
<feature type="transmembrane region" description="Helical" evidence="11">
    <location>
        <begin position="131"/>
        <end position="150"/>
    </location>
</feature>
<keyword evidence="8 11" id="KW-0472">Membrane</keyword>
<keyword evidence="5 11" id="KW-0812">Transmembrane</keyword>
<dbReference type="KEGG" id="mel:Metbo_2427"/>
<keyword evidence="10" id="KW-1208">Phospholipid metabolism</keyword>
<feature type="transmembrane region" description="Helical" evidence="11">
    <location>
        <begin position="156"/>
        <end position="175"/>
    </location>
</feature>
<accession>F0T6K6</accession>
<keyword evidence="7" id="KW-0443">Lipid metabolism</keyword>
<reference evidence="12 13" key="2">
    <citation type="journal article" date="2014" name="Int. J. Syst. Evol. Microbiol.">
        <title>Methanobacterium paludis sp. nov. and a novel strain of Methanobacterium lacus isolated from northern peatlands.</title>
        <authorList>
            <person name="Cadillo-Quiroz H."/>
            <person name="Brauer S.L."/>
            <person name="Goodson N."/>
            <person name="Yavitt J.B."/>
            <person name="Zinder S.H."/>
        </authorList>
    </citation>
    <scope>NUCLEOTIDE SEQUENCE [LARGE SCALE GENOMIC DNA]</scope>
    <source>
        <strain evidence="12 13">AL-21</strain>
    </source>
</reference>
<gene>
    <name evidence="12" type="ordered locus">Metbo_2427</name>
</gene>